<dbReference type="Pfam" id="PF08795">
    <property type="entry name" value="DUF1796"/>
    <property type="match status" value="1"/>
</dbReference>
<organism evidence="1 2">
    <name type="scientific">Paenibacillus agilis</name>
    <dbReference type="NCBI Taxonomy" id="3020863"/>
    <lineage>
        <taxon>Bacteria</taxon>
        <taxon>Bacillati</taxon>
        <taxon>Bacillota</taxon>
        <taxon>Bacilli</taxon>
        <taxon>Bacillales</taxon>
        <taxon>Paenibacillaceae</taxon>
        <taxon>Paenibacillus</taxon>
    </lineage>
</organism>
<evidence type="ECO:0000313" key="1">
    <source>
        <dbReference type="EMBL" id="TVX94146.1"/>
    </source>
</evidence>
<dbReference type="InterPro" id="IPR014903">
    <property type="entry name" value="DUF1796"/>
</dbReference>
<reference evidence="1 2" key="1">
    <citation type="submission" date="2019-07" db="EMBL/GenBank/DDBJ databases">
        <authorList>
            <person name="Kim J."/>
        </authorList>
    </citation>
    <scope>NUCLEOTIDE SEQUENCE [LARGE SCALE GENOMIC DNA]</scope>
    <source>
        <strain evidence="1 2">N4</strain>
    </source>
</reference>
<keyword evidence="2" id="KW-1185">Reference proteome</keyword>
<dbReference type="AlphaFoldDB" id="A0A559J2U3"/>
<comment type="caution">
    <text evidence="1">The sequence shown here is derived from an EMBL/GenBank/DDBJ whole genome shotgun (WGS) entry which is preliminary data.</text>
</comment>
<evidence type="ECO:0000313" key="2">
    <source>
        <dbReference type="Proteomes" id="UP000318102"/>
    </source>
</evidence>
<gene>
    <name evidence="1" type="ORF">FPZ44_14440</name>
</gene>
<accession>A0A559J2U3</accession>
<dbReference type="Proteomes" id="UP000318102">
    <property type="component" value="Unassembled WGS sequence"/>
</dbReference>
<dbReference type="EMBL" id="VNJK01000001">
    <property type="protein sequence ID" value="TVX94146.1"/>
    <property type="molecule type" value="Genomic_DNA"/>
</dbReference>
<sequence length="225" mass="25764">MPACTHILKGKEGQLVKLEQIRGVYDGAFSLGSKCLAAIQLREYGLRPCSGVLDWMLSPSLPHVCLLHELRFQNFMSPSNLTFIEREGGEQLLYDLNYEITLVHDLALNLNSMKHDLNAYPFFHQKLIRRITRFLQICNSGYRLLFVRLHGSMDEAYRLQSALSNLVRGSFHILLINDGVNFEIVEEPCPSEHICAIRMPLEVEVKPLWDEVLRGITLSNAIKFH</sequence>
<protein>
    <submittedName>
        <fullName evidence="1">Peptidase</fullName>
    </submittedName>
</protein>
<name>A0A559J2U3_9BACL</name>
<proteinExistence type="predicted"/>
<dbReference type="OrthoDB" id="5326008at2"/>